<dbReference type="InterPro" id="IPR042100">
    <property type="entry name" value="Bug_dom1"/>
</dbReference>
<evidence type="ECO:0000256" key="1">
    <source>
        <dbReference type="ARBA" id="ARBA00006987"/>
    </source>
</evidence>
<keyword evidence="2" id="KW-0732">Signal</keyword>
<accession>A0A502GAF9</accession>
<dbReference type="EMBL" id="RCZP01000005">
    <property type="protein sequence ID" value="TPG58632.1"/>
    <property type="molecule type" value="Genomic_DNA"/>
</dbReference>
<dbReference type="AlphaFoldDB" id="A0A502GAF9"/>
<evidence type="ECO:0000256" key="2">
    <source>
        <dbReference type="SAM" id="SignalP"/>
    </source>
</evidence>
<dbReference type="CDD" id="cd07012">
    <property type="entry name" value="PBP2_Bug_TTT"/>
    <property type="match status" value="1"/>
</dbReference>
<proteinExistence type="inferred from homology"/>
<dbReference type="PANTHER" id="PTHR42928:SF5">
    <property type="entry name" value="BLR1237 PROTEIN"/>
    <property type="match status" value="1"/>
</dbReference>
<feature type="chain" id="PRO_5021419788" evidence="2">
    <location>
        <begin position="29"/>
        <end position="336"/>
    </location>
</feature>
<name>A0A502GAF9_9PROT</name>
<keyword evidence="4" id="KW-1185">Reference proteome</keyword>
<dbReference type="Proteomes" id="UP000317078">
    <property type="component" value="Unassembled WGS sequence"/>
</dbReference>
<evidence type="ECO:0000313" key="3">
    <source>
        <dbReference type="EMBL" id="TPG58632.1"/>
    </source>
</evidence>
<dbReference type="OrthoDB" id="7257888at2"/>
<evidence type="ECO:0000313" key="4">
    <source>
        <dbReference type="Proteomes" id="UP000317078"/>
    </source>
</evidence>
<dbReference type="Gene3D" id="3.40.190.150">
    <property type="entry name" value="Bordetella uptake gene, domain 1"/>
    <property type="match status" value="1"/>
</dbReference>
<dbReference type="SUPFAM" id="SSF53850">
    <property type="entry name" value="Periplasmic binding protein-like II"/>
    <property type="match status" value="1"/>
</dbReference>
<dbReference type="PIRSF" id="PIRSF017082">
    <property type="entry name" value="YflP"/>
    <property type="match status" value="1"/>
</dbReference>
<feature type="signal peptide" evidence="2">
    <location>
        <begin position="1"/>
        <end position="28"/>
    </location>
</feature>
<protein>
    <submittedName>
        <fullName evidence="3">Tripartite tricarboxylate transporter substrate binding protein</fullName>
    </submittedName>
</protein>
<comment type="similarity">
    <text evidence="1">Belongs to the UPF0065 (bug) family.</text>
</comment>
<dbReference type="Pfam" id="PF03401">
    <property type="entry name" value="TctC"/>
    <property type="match status" value="1"/>
</dbReference>
<sequence>MMNPLIAGRRGLLAAAAALPFLPHGAGAQTGPAGAWPSRPIRFIVPFAAGGNSDVTARLFAARIASRLGQPIVVENRSGATGAIGTEAVIRSRPDGYTLLIGSPGSIINGPLLTAAPRYDPIADLVPVALLGQVPMVIVVRPGLPVRNLAELVAFSKERASGVTIGTSGVGGANHLPLELFKAATKANLVHVPYRGGGSTLPDFVAGNVDGLLIELPSVLDLQRDGRGRILGVASPARSPQVPEVATFIEQGLQDFLAASFVGLFAPAGTPEAVLQALQAALAEAAADPEVRSRLASFGADPPTPAELTTPGVAAFLQGEMAKARQAIAVAGLKPE</sequence>
<dbReference type="Gene3D" id="3.40.190.10">
    <property type="entry name" value="Periplasmic binding protein-like II"/>
    <property type="match status" value="1"/>
</dbReference>
<comment type="caution">
    <text evidence="3">The sequence shown here is derived from an EMBL/GenBank/DDBJ whole genome shotgun (WGS) entry which is preliminary data.</text>
</comment>
<reference evidence="3 4" key="1">
    <citation type="journal article" date="2019" name="Environ. Microbiol.">
        <title>Species interactions and distinct microbial communities in high Arctic permafrost affected cryosols are associated with the CH4 and CO2 gas fluxes.</title>
        <authorList>
            <person name="Altshuler I."/>
            <person name="Hamel J."/>
            <person name="Turney S."/>
            <person name="Magnuson E."/>
            <person name="Levesque R."/>
            <person name="Greer C."/>
            <person name="Whyte L.G."/>
        </authorList>
    </citation>
    <scope>NUCLEOTIDE SEQUENCE [LARGE SCALE GENOMIC DNA]</scope>
    <source>
        <strain evidence="3 4">S9.3B</strain>
    </source>
</reference>
<gene>
    <name evidence="3" type="ORF">EAH89_08480</name>
</gene>
<organism evidence="3 4">
    <name type="scientific">Muricoccus nepalensis</name>
    <dbReference type="NCBI Taxonomy" id="1854500"/>
    <lineage>
        <taxon>Bacteria</taxon>
        <taxon>Pseudomonadati</taxon>
        <taxon>Pseudomonadota</taxon>
        <taxon>Alphaproteobacteria</taxon>
        <taxon>Acetobacterales</taxon>
        <taxon>Roseomonadaceae</taxon>
        <taxon>Muricoccus</taxon>
    </lineage>
</organism>
<dbReference type="InterPro" id="IPR005064">
    <property type="entry name" value="BUG"/>
</dbReference>
<dbReference type="PANTHER" id="PTHR42928">
    <property type="entry name" value="TRICARBOXYLATE-BINDING PROTEIN"/>
    <property type="match status" value="1"/>
</dbReference>